<accession>A0ABP8E5Z9</accession>
<dbReference type="SUPFAM" id="SSF54285">
    <property type="entry name" value="MoaD/ThiS"/>
    <property type="match status" value="1"/>
</dbReference>
<dbReference type="InterPro" id="IPR012675">
    <property type="entry name" value="Beta-grasp_dom_sf"/>
</dbReference>
<sequence length="89" mass="9329">MSVVTVTLRFFAASRAATGLDQLECVSDDEPTLGELLAGLAPANGTDPDEFERMLQRCSFLVDGVTTRDRSTPVPAGAVVDVMPPFAGG</sequence>
<dbReference type="Proteomes" id="UP001501594">
    <property type="component" value="Unassembled WGS sequence"/>
</dbReference>
<dbReference type="InterPro" id="IPR003749">
    <property type="entry name" value="ThiS/MoaD-like"/>
</dbReference>
<dbReference type="Gene3D" id="3.10.20.30">
    <property type="match status" value="1"/>
</dbReference>
<evidence type="ECO:0000313" key="1">
    <source>
        <dbReference type="EMBL" id="GAA4267657.1"/>
    </source>
</evidence>
<comment type="caution">
    <text evidence="1">The sequence shown here is derived from an EMBL/GenBank/DDBJ whole genome shotgun (WGS) entry which is preliminary data.</text>
</comment>
<proteinExistence type="predicted"/>
<dbReference type="Pfam" id="PF02597">
    <property type="entry name" value="ThiS"/>
    <property type="match status" value="1"/>
</dbReference>
<reference evidence="2" key="1">
    <citation type="journal article" date="2019" name="Int. J. Syst. Evol. Microbiol.">
        <title>The Global Catalogue of Microorganisms (GCM) 10K type strain sequencing project: providing services to taxonomists for standard genome sequencing and annotation.</title>
        <authorList>
            <consortium name="The Broad Institute Genomics Platform"/>
            <consortium name="The Broad Institute Genome Sequencing Center for Infectious Disease"/>
            <person name="Wu L."/>
            <person name="Ma J."/>
        </authorList>
    </citation>
    <scope>NUCLEOTIDE SEQUENCE [LARGE SCALE GENOMIC DNA]</scope>
    <source>
        <strain evidence="2">JCM 17442</strain>
    </source>
</reference>
<protein>
    <submittedName>
        <fullName evidence="1">MoaD/ThiS family protein</fullName>
    </submittedName>
</protein>
<dbReference type="RefSeq" id="WP_344798166.1">
    <property type="nucleotide sequence ID" value="NZ_BAABAU010000005.1"/>
</dbReference>
<dbReference type="InterPro" id="IPR016155">
    <property type="entry name" value="Mopterin_synth/thiamin_S_b"/>
</dbReference>
<dbReference type="EMBL" id="BAABAU010000005">
    <property type="protein sequence ID" value="GAA4267657.1"/>
    <property type="molecule type" value="Genomic_DNA"/>
</dbReference>
<gene>
    <name evidence="1" type="ORF">GCM10022256_32690</name>
</gene>
<keyword evidence="2" id="KW-1185">Reference proteome</keyword>
<organism evidence="1 2">
    <name type="scientific">Frondihabitans peucedani</name>
    <dbReference type="NCBI Taxonomy" id="598626"/>
    <lineage>
        <taxon>Bacteria</taxon>
        <taxon>Bacillati</taxon>
        <taxon>Actinomycetota</taxon>
        <taxon>Actinomycetes</taxon>
        <taxon>Micrococcales</taxon>
        <taxon>Microbacteriaceae</taxon>
        <taxon>Frondihabitans</taxon>
    </lineage>
</organism>
<dbReference type="CDD" id="cd17040">
    <property type="entry name" value="Ubl_MoaD_like"/>
    <property type="match status" value="1"/>
</dbReference>
<name>A0ABP8E5Z9_9MICO</name>
<evidence type="ECO:0000313" key="2">
    <source>
        <dbReference type="Proteomes" id="UP001501594"/>
    </source>
</evidence>